<reference evidence="1" key="1">
    <citation type="submission" date="2015-10" db="EMBL/GenBank/DDBJ databases">
        <authorList>
            <person name="Gilbert D.G."/>
        </authorList>
    </citation>
    <scope>NUCLEOTIDE SEQUENCE</scope>
</reference>
<dbReference type="Pfam" id="PF10094">
    <property type="entry name" value="DUF2332"/>
    <property type="match status" value="1"/>
</dbReference>
<accession>A0A161KG03</accession>
<dbReference type="EMBL" id="CZQE01000397">
    <property type="protein sequence ID" value="CUS46822.1"/>
    <property type="molecule type" value="Genomic_DNA"/>
</dbReference>
<evidence type="ECO:0008006" key="2">
    <source>
        <dbReference type="Google" id="ProtNLM"/>
    </source>
</evidence>
<proteinExistence type="predicted"/>
<sequence length="502" mass="54407">MLARDMRIFGRDPHMAPAARIVARRHVGRFGDRQPAMTDAQVDRGVELRIVELGQHVGADDAQLRSPMRDEGRHVERAYPDQVDAGVAGGEAQRAAVLVGEGCLGRDSGALEQRHGLGEDAPFGDGDDDRIGHEAGLYLRPLRAQQTRQGGPMTEQNVRGAFLIQEHFCTVMGAPITARICAALSLCLNRDTRTGARVLDWPGEPTTDALPLRLVGGLHALDLQGREPALSRVFAGTVTESEAVRQVLADTFVAHDDALYPWLDGPPQTNEAGRSAALMTGLIEVARRHGPGLELLEIGSSAGLNLLIDRFRFDLGGVAFGPADSPITIRPEWRGAAPPDIALAIDSVRGVEIQPIDVSDPVAADRLRAYIWADNPDRLERLTRAIAMIAERPVDIVQGDAADWVEARLAEPQPAGVTRVLMHSVVWQYLGEERQARIEAAMAAAAAQATTERPLAWVRMEPNRVAAKQQVWVQSWPDHAGAMILADVQAHGAWVEPVSELA</sequence>
<evidence type="ECO:0000313" key="1">
    <source>
        <dbReference type="EMBL" id="CUS46822.1"/>
    </source>
</evidence>
<dbReference type="AlphaFoldDB" id="A0A161KG03"/>
<protein>
    <recommendedName>
        <fullName evidence="2">DUF2332 domain-containing protein</fullName>
    </recommendedName>
</protein>
<organism evidence="1">
    <name type="scientific">hydrothermal vent metagenome</name>
    <dbReference type="NCBI Taxonomy" id="652676"/>
    <lineage>
        <taxon>unclassified sequences</taxon>
        <taxon>metagenomes</taxon>
        <taxon>ecological metagenomes</taxon>
    </lineage>
</organism>
<name>A0A161KG03_9ZZZZ</name>
<dbReference type="InterPro" id="IPR011200">
    <property type="entry name" value="UCP012608"/>
</dbReference>
<gene>
    <name evidence="1" type="ORF">MGWOODY_Smn2381</name>
</gene>